<protein>
    <submittedName>
        <fullName evidence="7">DNA-binding transcriptional regulator, MocR family, contains an aminotransferase domain</fullName>
    </submittedName>
</protein>
<dbReference type="SUPFAM" id="SSF46785">
    <property type="entry name" value="Winged helix' DNA-binding domain"/>
    <property type="match status" value="1"/>
</dbReference>
<evidence type="ECO:0000313" key="8">
    <source>
        <dbReference type="Proteomes" id="UP000183263"/>
    </source>
</evidence>
<dbReference type="CDD" id="cd00609">
    <property type="entry name" value="AAT_like"/>
    <property type="match status" value="1"/>
</dbReference>
<dbReference type="InterPro" id="IPR051446">
    <property type="entry name" value="HTH_trans_reg/aminotransferase"/>
</dbReference>
<name>A0A1G8I428_9NOCA</name>
<evidence type="ECO:0000313" key="7">
    <source>
        <dbReference type="EMBL" id="SDI13592.1"/>
    </source>
</evidence>
<evidence type="ECO:0000256" key="3">
    <source>
        <dbReference type="ARBA" id="ARBA00023015"/>
    </source>
</evidence>
<dbReference type="InterPro" id="IPR036388">
    <property type="entry name" value="WH-like_DNA-bd_sf"/>
</dbReference>
<dbReference type="Gene3D" id="3.90.1150.10">
    <property type="entry name" value="Aspartate Aminotransferase, domain 1"/>
    <property type="match status" value="1"/>
</dbReference>
<keyword evidence="4 7" id="KW-0238">DNA-binding</keyword>
<dbReference type="GO" id="GO:0030170">
    <property type="term" value="F:pyridoxal phosphate binding"/>
    <property type="evidence" value="ECO:0007669"/>
    <property type="project" value="InterPro"/>
</dbReference>
<dbReference type="InterPro" id="IPR015421">
    <property type="entry name" value="PyrdxlP-dep_Trfase_major"/>
</dbReference>
<feature type="domain" description="HTH gntR-type" evidence="6">
    <location>
        <begin position="1"/>
        <end position="61"/>
    </location>
</feature>
<keyword evidence="7" id="KW-0808">Transferase</keyword>
<dbReference type="Pfam" id="PF00155">
    <property type="entry name" value="Aminotran_1_2"/>
    <property type="match status" value="1"/>
</dbReference>
<sequence>MAAGLRGWVRTRPAGTRLPSTRSLATEHHVGPVTVQQALQLLVADGLVETRPGVGTFVAAARQARPADVSWQTTALGPSEVFDTEGSGVRTFAPDVIGLHAGYPSPSLLPGPLLRSAVQKVARDPDVLMRAAPNSGLPQLRAWFARELDGHRAGGAGVDESDVIVTSGGQAALSAAFRALASPGETVVMESPTYWGAMAAARAHGLRIVPLARTADGIDPEDLDAALAAHGSRVFYAQPTYANPTGDVWAPQVRARVGEVLADRKAFLVEDDWARDLYYDAEAPAPLAAADDDGHVVYVRSLTKSMSPSIRVAGLVARGPALRRIRASRWVSELFVPAFTQQVAIDVLAHPGWNRHRGALRRALRTRRDTLLAELTRAVPELRVDRVPRGGLSLWARLPRPHHADQVAEAALAAGLAISPGAEWFPTEPYGQFVRLSFAATQETRYADAARILADLLR</sequence>
<comment type="similarity">
    <text evidence="1">In the C-terminal section; belongs to the class-I pyridoxal-phosphate-dependent aminotransferase family.</text>
</comment>
<dbReference type="AlphaFoldDB" id="A0A1G8I428"/>
<dbReference type="SMART" id="SM00345">
    <property type="entry name" value="HTH_GNTR"/>
    <property type="match status" value="1"/>
</dbReference>
<evidence type="ECO:0000256" key="5">
    <source>
        <dbReference type="ARBA" id="ARBA00023163"/>
    </source>
</evidence>
<reference evidence="7 8" key="1">
    <citation type="submission" date="2016-10" db="EMBL/GenBank/DDBJ databases">
        <authorList>
            <person name="de Groot N.N."/>
        </authorList>
    </citation>
    <scope>NUCLEOTIDE SEQUENCE [LARGE SCALE GENOMIC DNA]</scope>
    <source>
        <strain evidence="7 8">DSM 44892</strain>
    </source>
</reference>
<evidence type="ECO:0000259" key="6">
    <source>
        <dbReference type="PROSITE" id="PS50949"/>
    </source>
</evidence>
<dbReference type="Gene3D" id="1.10.10.10">
    <property type="entry name" value="Winged helix-like DNA-binding domain superfamily/Winged helix DNA-binding domain"/>
    <property type="match status" value="1"/>
</dbReference>
<dbReference type="EMBL" id="FNDN01000005">
    <property type="protein sequence ID" value="SDI13592.1"/>
    <property type="molecule type" value="Genomic_DNA"/>
</dbReference>
<keyword evidence="5" id="KW-0804">Transcription</keyword>
<dbReference type="InterPro" id="IPR004839">
    <property type="entry name" value="Aminotransferase_I/II_large"/>
</dbReference>
<dbReference type="Proteomes" id="UP000183263">
    <property type="component" value="Unassembled WGS sequence"/>
</dbReference>
<dbReference type="InterPro" id="IPR015424">
    <property type="entry name" value="PyrdxlP-dep_Trfase"/>
</dbReference>
<dbReference type="PANTHER" id="PTHR46577">
    <property type="entry name" value="HTH-TYPE TRANSCRIPTIONAL REGULATORY PROTEIN GABR"/>
    <property type="match status" value="1"/>
</dbReference>
<evidence type="ECO:0000256" key="2">
    <source>
        <dbReference type="ARBA" id="ARBA00022898"/>
    </source>
</evidence>
<evidence type="ECO:0000256" key="4">
    <source>
        <dbReference type="ARBA" id="ARBA00023125"/>
    </source>
</evidence>
<keyword evidence="7" id="KW-0032">Aminotransferase</keyword>
<keyword evidence="8" id="KW-1185">Reference proteome</keyword>
<dbReference type="InterPro" id="IPR015422">
    <property type="entry name" value="PyrdxlP-dep_Trfase_small"/>
</dbReference>
<accession>A0A1G8I428</accession>
<evidence type="ECO:0000256" key="1">
    <source>
        <dbReference type="ARBA" id="ARBA00005384"/>
    </source>
</evidence>
<organism evidence="7 8">
    <name type="scientific">Rhodococcus triatomae</name>
    <dbReference type="NCBI Taxonomy" id="300028"/>
    <lineage>
        <taxon>Bacteria</taxon>
        <taxon>Bacillati</taxon>
        <taxon>Actinomycetota</taxon>
        <taxon>Actinomycetes</taxon>
        <taxon>Mycobacteriales</taxon>
        <taxon>Nocardiaceae</taxon>
        <taxon>Rhodococcus</taxon>
    </lineage>
</organism>
<dbReference type="GO" id="GO:0003700">
    <property type="term" value="F:DNA-binding transcription factor activity"/>
    <property type="evidence" value="ECO:0007669"/>
    <property type="project" value="InterPro"/>
</dbReference>
<dbReference type="Gene3D" id="3.40.640.10">
    <property type="entry name" value="Type I PLP-dependent aspartate aminotransferase-like (Major domain)"/>
    <property type="match status" value="1"/>
</dbReference>
<dbReference type="PROSITE" id="PS50949">
    <property type="entry name" value="HTH_GNTR"/>
    <property type="match status" value="1"/>
</dbReference>
<proteinExistence type="inferred from homology"/>
<dbReference type="PANTHER" id="PTHR46577:SF2">
    <property type="entry name" value="TRANSCRIPTIONAL REGULATORY PROTEIN"/>
    <property type="match status" value="1"/>
</dbReference>
<dbReference type="SUPFAM" id="SSF53383">
    <property type="entry name" value="PLP-dependent transferases"/>
    <property type="match status" value="1"/>
</dbReference>
<dbReference type="InterPro" id="IPR036390">
    <property type="entry name" value="WH_DNA-bd_sf"/>
</dbReference>
<dbReference type="CDD" id="cd07377">
    <property type="entry name" value="WHTH_GntR"/>
    <property type="match status" value="1"/>
</dbReference>
<dbReference type="GO" id="GO:0003677">
    <property type="term" value="F:DNA binding"/>
    <property type="evidence" value="ECO:0007669"/>
    <property type="project" value="UniProtKB-KW"/>
</dbReference>
<dbReference type="InterPro" id="IPR000524">
    <property type="entry name" value="Tscrpt_reg_HTH_GntR"/>
</dbReference>
<dbReference type="GO" id="GO:0008483">
    <property type="term" value="F:transaminase activity"/>
    <property type="evidence" value="ECO:0007669"/>
    <property type="project" value="UniProtKB-KW"/>
</dbReference>
<keyword evidence="3" id="KW-0805">Transcription regulation</keyword>
<keyword evidence="2" id="KW-0663">Pyridoxal phosphate</keyword>
<dbReference type="Pfam" id="PF00392">
    <property type="entry name" value="GntR"/>
    <property type="match status" value="1"/>
</dbReference>
<gene>
    <name evidence="7" type="ORF">SAMN05444695_105149</name>
</gene>